<accession>A0A2S8S3J5</accession>
<keyword evidence="3 5" id="KW-0418">Kinase</keyword>
<dbReference type="InterPro" id="IPR029056">
    <property type="entry name" value="Ribokinase-like"/>
</dbReference>
<dbReference type="Pfam" id="PF00294">
    <property type="entry name" value="PfkB"/>
    <property type="match status" value="1"/>
</dbReference>
<keyword evidence="6" id="KW-1185">Reference proteome</keyword>
<dbReference type="OrthoDB" id="9792663at2"/>
<organism evidence="5 6">
    <name type="scientific">Albidovulum denitrificans</name>
    <dbReference type="NCBI Taxonomy" id="404881"/>
    <lineage>
        <taxon>Bacteria</taxon>
        <taxon>Pseudomonadati</taxon>
        <taxon>Pseudomonadota</taxon>
        <taxon>Alphaproteobacteria</taxon>
        <taxon>Rhodobacterales</taxon>
        <taxon>Paracoccaceae</taxon>
        <taxon>Albidovulum</taxon>
    </lineage>
</organism>
<comment type="similarity">
    <text evidence="1">Belongs to the carbohydrate kinase PfkB family.</text>
</comment>
<dbReference type="RefSeq" id="WP_105515918.1">
    <property type="nucleotide sequence ID" value="NZ_PVEP01000009.1"/>
</dbReference>
<name>A0A2S8S3J5_9RHOB</name>
<protein>
    <submittedName>
        <fullName evidence="5">Fructoselysine 6-kinase</fullName>
    </submittedName>
</protein>
<comment type="caution">
    <text evidence="5">The sequence shown here is derived from an EMBL/GenBank/DDBJ whole genome shotgun (WGS) entry which is preliminary data.</text>
</comment>
<dbReference type="AlphaFoldDB" id="A0A2S8S3J5"/>
<dbReference type="Proteomes" id="UP000238338">
    <property type="component" value="Unassembled WGS sequence"/>
</dbReference>
<dbReference type="InterPro" id="IPR052700">
    <property type="entry name" value="Carb_kinase_PfkB-like"/>
</dbReference>
<dbReference type="InterPro" id="IPR011611">
    <property type="entry name" value="PfkB_dom"/>
</dbReference>
<gene>
    <name evidence="5" type="ORF">LX70_03338</name>
</gene>
<evidence type="ECO:0000256" key="2">
    <source>
        <dbReference type="ARBA" id="ARBA00022679"/>
    </source>
</evidence>
<reference evidence="5 6" key="1">
    <citation type="submission" date="2018-02" db="EMBL/GenBank/DDBJ databases">
        <title>Genomic Encyclopedia of Archaeal and Bacterial Type Strains, Phase II (KMG-II): from individual species to whole genera.</title>
        <authorList>
            <person name="Goeker M."/>
        </authorList>
    </citation>
    <scope>NUCLEOTIDE SEQUENCE [LARGE SCALE GENOMIC DNA]</scope>
    <source>
        <strain evidence="5 6">DSM 18921</strain>
    </source>
</reference>
<dbReference type="GO" id="GO:0016301">
    <property type="term" value="F:kinase activity"/>
    <property type="evidence" value="ECO:0007669"/>
    <property type="project" value="UniProtKB-KW"/>
</dbReference>
<evidence type="ECO:0000313" key="5">
    <source>
        <dbReference type="EMBL" id="PQV55377.1"/>
    </source>
</evidence>
<dbReference type="InterPro" id="IPR002173">
    <property type="entry name" value="Carboh/pur_kinase_PfkB_CS"/>
</dbReference>
<evidence type="ECO:0000313" key="6">
    <source>
        <dbReference type="Proteomes" id="UP000238338"/>
    </source>
</evidence>
<evidence type="ECO:0000256" key="1">
    <source>
        <dbReference type="ARBA" id="ARBA00010688"/>
    </source>
</evidence>
<dbReference type="EMBL" id="PVEP01000009">
    <property type="protein sequence ID" value="PQV55377.1"/>
    <property type="molecule type" value="Genomic_DNA"/>
</dbReference>
<sequence>MTTFDLIALGDNCIDRLTGAVTADLVGGNAVNVAVQTAMLGLSTAYCGAVGPTGEADGDRVLAALAVKDVDVSLVERRQPPTSVTCLTVAPDGNRTILTEDFGACAGWVPDAARLRALSAARHVHIGWLQDGGHARRVLARDGVSLSQDVSVNAAPEDLDVEGLTIAFASLSEAQADHAEARAAELVAQGAKGAVVTLGARGSLALIGGQTFRAAAPAITPVDTTGAGDAYIAGFLAARLNGASVPKAMAAGHTCAAACCGHPGGFPQ</sequence>
<dbReference type="PANTHER" id="PTHR43320">
    <property type="entry name" value="SUGAR KINASE"/>
    <property type="match status" value="1"/>
</dbReference>
<dbReference type="PROSITE" id="PS00583">
    <property type="entry name" value="PFKB_KINASES_1"/>
    <property type="match status" value="1"/>
</dbReference>
<evidence type="ECO:0000259" key="4">
    <source>
        <dbReference type="Pfam" id="PF00294"/>
    </source>
</evidence>
<feature type="domain" description="Carbohydrate kinase PfkB" evidence="4">
    <location>
        <begin position="26"/>
        <end position="264"/>
    </location>
</feature>
<dbReference type="PROSITE" id="PS00584">
    <property type="entry name" value="PFKB_KINASES_2"/>
    <property type="match status" value="1"/>
</dbReference>
<keyword evidence="2" id="KW-0808">Transferase</keyword>
<proteinExistence type="inferred from homology"/>
<dbReference type="Gene3D" id="3.40.1190.20">
    <property type="match status" value="1"/>
</dbReference>
<evidence type="ECO:0000256" key="3">
    <source>
        <dbReference type="ARBA" id="ARBA00022777"/>
    </source>
</evidence>
<dbReference type="SUPFAM" id="SSF53613">
    <property type="entry name" value="Ribokinase-like"/>
    <property type="match status" value="1"/>
</dbReference>